<dbReference type="EMBL" id="CP040749">
    <property type="protein sequence ID" value="QCX38630.1"/>
    <property type="molecule type" value="Genomic_DNA"/>
</dbReference>
<evidence type="ECO:0000256" key="5">
    <source>
        <dbReference type="PIRSR" id="PIRSR606710-2"/>
    </source>
</evidence>
<dbReference type="InterPro" id="IPR041542">
    <property type="entry name" value="GH43_C2"/>
</dbReference>
<accession>A0A5B7TQR8</accession>
<comment type="similarity">
    <text evidence="1 6">Belongs to the glycosyl hydrolase 43 family.</text>
</comment>
<dbReference type="GO" id="GO:0005975">
    <property type="term" value="P:carbohydrate metabolic process"/>
    <property type="evidence" value="ECO:0007669"/>
    <property type="project" value="InterPro"/>
</dbReference>
<dbReference type="Pfam" id="PF04616">
    <property type="entry name" value="Glyco_hydro_43"/>
    <property type="match status" value="1"/>
</dbReference>
<feature type="active site" description="Proton acceptor" evidence="4">
    <location>
        <position position="40"/>
    </location>
</feature>
<name>A0A5B7TQR8_9FLAO</name>
<evidence type="ECO:0000256" key="3">
    <source>
        <dbReference type="ARBA" id="ARBA00023295"/>
    </source>
</evidence>
<dbReference type="SUPFAM" id="SSF75005">
    <property type="entry name" value="Arabinanase/levansucrase/invertase"/>
    <property type="match status" value="1"/>
</dbReference>
<dbReference type="CDD" id="cd18617">
    <property type="entry name" value="GH43_XynB-like"/>
    <property type="match status" value="1"/>
</dbReference>
<dbReference type="KEGG" id="fbe:FF125_09375"/>
<dbReference type="Pfam" id="PF17851">
    <property type="entry name" value="GH43_C2"/>
    <property type="match status" value="1"/>
</dbReference>
<dbReference type="AlphaFoldDB" id="A0A5B7TQR8"/>
<evidence type="ECO:0000256" key="2">
    <source>
        <dbReference type="ARBA" id="ARBA00022801"/>
    </source>
</evidence>
<organism evidence="9 10">
    <name type="scientific">Aureibaculum algae</name>
    <dbReference type="NCBI Taxonomy" id="2584122"/>
    <lineage>
        <taxon>Bacteria</taxon>
        <taxon>Pseudomonadati</taxon>
        <taxon>Bacteroidota</taxon>
        <taxon>Flavobacteriia</taxon>
        <taxon>Flavobacteriales</taxon>
        <taxon>Flavobacteriaceae</taxon>
        <taxon>Aureibaculum</taxon>
    </lineage>
</organism>
<sequence length="534" mass="60432">MKTFKSIKLAIFGLFFCLNTFGQSAPKTFENPILSGYHPDPSICRVGDDYYLVNSTFVWFPGIPVYHSKDLVNWKLIGHVIDRPEQMDFTGLPDKLGVFAPTIRYHDGLFYVINTCVGCGMNFYVTATNPAGPWSDPNWLPEASGIDPSLMWDDDGTCYYTGMVGVEDPQWKDQSVIYNQKLDLEQKKLVGERHELTFGHANNASYSEGPHLYNINGKYLLMISEGGTGLFHALTVHHSDSINGPYIADYINPVLTHRNLGLDYPLHAIGHGDLVQTQHGDWWSVMLGKRNIDRITILSRETFLAKVEFEGQTPIFNPGYGKVRMEQTRPNLPWTPVEKDPINDQFEGDSLALKWYTIRTPKEPFYSLKDGELKLKLRKAIMDSLVNSSILVQRIEHHKFEAVTKMSFKTSKANEQAGLTIYRTNENHYTLLKDKTSLVLLKTFMGKKTEVTRIPYKPKEVYLKVKANDLEVQFSYGASMESLQPIGDKQSLIVIADGQGNAMFNGPGIGVYATSNGKKSNNNAVFDWFTYEEK</sequence>
<dbReference type="Gene3D" id="2.60.120.200">
    <property type="match status" value="1"/>
</dbReference>
<reference evidence="9 10" key="1">
    <citation type="submission" date="2019-05" db="EMBL/GenBank/DDBJ databases">
        <title>Algicella ahnfeltiae gen. nov., sp. nov., a novel marine bacterium of the family Flavobacteriaceae isolated from a red alga.</title>
        <authorList>
            <person name="Nedashkovskaya O.I."/>
            <person name="Kukhlevskiy A.D."/>
            <person name="Kim S.-G."/>
            <person name="Zhukova N.V."/>
            <person name="Mikhailov V.V."/>
        </authorList>
    </citation>
    <scope>NUCLEOTIDE SEQUENCE [LARGE SCALE GENOMIC DNA]</scope>
    <source>
        <strain evidence="9 10">10Alg115</strain>
    </source>
</reference>
<keyword evidence="7" id="KW-0732">Signal</keyword>
<dbReference type="Gene3D" id="2.115.10.20">
    <property type="entry name" value="Glycosyl hydrolase domain, family 43"/>
    <property type="match status" value="1"/>
</dbReference>
<evidence type="ECO:0000259" key="8">
    <source>
        <dbReference type="Pfam" id="PF17851"/>
    </source>
</evidence>
<gene>
    <name evidence="9" type="ORF">FF125_09375</name>
</gene>
<keyword evidence="2 6" id="KW-0378">Hydrolase</keyword>
<evidence type="ECO:0000313" key="10">
    <source>
        <dbReference type="Proteomes" id="UP000306229"/>
    </source>
</evidence>
<feature type="domain" description="Beta-xylosidase C-terminal Concanavalin A-like" evidence="8">
    <location>
        <begin position="344"/>
        <end position="532"/>
    </location>
</feature>
<dbReference type="InterPro" id="IPR051795">
    <property type="entry name" value="Glycosyl_Hydrlase_43"/>
</dbReference>
<dbReference type="InterPro" id="IPR023296">
    <property type="entry name" value="Glyco_hydro_beta-prop_sf"/>
</dbReference>
<dbReference type="InterPro" id="IPR013320">
    <property type="entry name" value="ConA-like_dom_sf"/>
</dbReference>
<evidence type="ECO:0000256" key="1">
    <source>
        <dbReference type="ARBA" id="ARBA00009865"/>
    </source>
</evidence>
<keyword evidence="3 6" id="KW-0326">Glycosidase</keyword>
<feature type="signal peptide" evidence="7">
    <location>
        <begin position="1"/>
        <end position="24"/>
    </location>
</feature>
<feature type="chain" id="PRO_5023076198" evidence="7">
    <location>
        <begin position="25"/>
        <end position="534"/>
    </location>
</feature>
<dbReference type="PANTHER" id="PTHR42812">
    <property type="entry name" value="BETA-XYLOSIDASE"/>
    <property type="match status" value="1"/>
</dbReference>
<keyword evidence="10" id="KW-1185">Reference proteome</keyword>
<feature type="site" description="Important for catalytic activity, responsible for pKa modulation of the active site Glu and correct orientation of both the proton donor and substrate" evidence="5">
    <location>
        <position position="147"/>
    </location>
</feature>
<dbReference type="GO" id="GO:0004553">
    <property type="term" value="F:hydrolase activity, hydrolyzing O-glycosyl compounds"/>
    <property type="evidence" value="ECO:0007669"/>
    <property type="project" value="InterPro"/>
</dbReference>
<dbReference type="SUPFAM" id="SSF49899">
    <property type="entry name" value="Concanavalin A-like lectins/glucanases"/>
    <property type="match status" value="1"/>
</dbReference>
<dbReference type="RefSeq" id="WP_138949522.1">
    <property type="nucleotide sequence ID" value="NZ_CP040749.1"/>
</dbReference>
<dbReference type="Proteomes" id="UP000306229">
    <property type="component" value="Chromosome"/>
</dbReference>
<proteinExistence type="inferred from homology"/>
<dbReference type="OrthoDB" id="9801455at2"/>
<evidence type="ECO:0000256" key="4">
    <source>
        <dbReference type="PIRSR" id="PIRSR606710-1"/>
    </source>
</evidence>
<protein>
    <submittedName>
        <fullName evidence="9">Glycoside hydrolase family 43 protein</fullName>
    </submittedName>
</protein>
<evidence type="ECO:0000256" key="7">
    <source>
        <dbReference type="SAM" id="SignalP"/>
    </source>
</evidence>
<feature type="active site" description="Proton donor" evidence="4">
    <location>
        <position position="208"/>
    </location>
</feature>
<evidence type="ECO:0000256" key="6">
    <source>
        <dbReference type="RuleBase" id="RU361187"/>
    </source>
</evidence>
<evidence type="ECO:0000313" key="9">
    <source>
        <dbReference type="EMBL" id="QCX38630.1"/>
    </source>
</evidence>
<dbReference type="PANTHER" id="PTHR42812:SF12">
    <property type="entry name" value="BETA-XYLOSIDASE-RELATED"/>
    <property type="match status" value="1"/>
</dbReference>
<dbReference type="InterPro" id="IPR006710">
    <property type="entry name" value="Glyco_hydro_43"/>
</dbReference>